<gene>
    <name evidence="3" type="ORF">B2A_04253</name>
</gene>
<reference evidence="3" key="1">
    <citation type="submission" date="2013-08" db="EMBL/GenBank/DDBJ databases">
        <authorList>
            <person name="Mendez C."/>
            <person name="Richter M."/>
            <person name="Ferrer M."/>
            <person name="Sanchez J."/>
        </authorList>
    </citation>
    <scope>NUCLEOTIDE SEQUENCE</scope>
</reference>
<dbReference type="GO" id="GO:0006281">
    <property type="term" value="P:DNA repair"/>
    <property type="evidence" value="ECO:0007669"/>
    <property type="project" value="InterPro"/>
</dbReference>
<comment type="caution">
    <text evidence="3">The sequence shown here is derived from an EMBL/GenBank/DDBJ whole genome shotgun (WGS) entry which is preliminary data.</text>
</comment>
<accession>T1C0B9</accession>
<dbReference type="PANTHER" id="PTHR47642:SF5">
    <property type="entry name" value="ATP-DEPENDENT DNA HELICASE"/>
    <property type="match status" value="1"/>
</dbReference>
<feature type="non-terminal residue" evidence="3">
    <location>
        <position position="175"/>
    </location>
</feature>
<dbReference type="GO" id="GO:0003678">
    <property type="term" value="F:DNA helicase activity"/>
    <property type="evidence" value="ECO:0007669"/>
    <property type="project" value="InterPro"/>
</dbReference>
<protein>
    <submittedName>
        <fullName evidence="3">TPR domain family protein</fullName>
    </submittedName>
</protein>
<dbReference type="Gene3D" id="3.40.50.300">
    <property type="entry name" value="P-loop containing nucleotide triphosphate hydrolases"/>
    <property type="match status" value="1"/>
</dbReference>
<dbReference type="InterPro" id="IPR010285">
    <property type="entry name" value="DNA_helicase_pif1-like_DEAD"/>
</dbReference>
<sequence length="175" mass="20626">ATNRRLLTENLRLRAEKLRVLRELDLLIIDEISMVRCDTLDAIDLVLRKVRGIPQPFGDVQVVLIGDIHQLPPVAREAEWGVLKRYYHSPYFFDALVWPKLDAARIELQTVYRQRDARFLSLLEHIRHRRLDPHDERLLRERYDPHFKPHEPGFSPPDHPQPPGRQRQRVGALCA</sequence>
<feature type="region of interest" description="Disordered" evidence="1">
    <location>
        <begin position="146"/>
        <end position="175"/>
    </location>
</feature>
<evidence type="ECO:0000313" key="3">
    <source>
        <dbReference type="EMBL" id="EQD58719.1"/>
    </source>
</evidence>
<proteinExistence type="predicted"/>
<dbReference type="SUPFAM" id="SSF52540">
    <property type="entry name" value="P-loop containing nucleoside triphosphate hydrolases"/>
    <property type="match status" value="1"/>
</dbReference>
<evidence type="ECO:0000259" key="2">
    <source>
        <dbReference type="Pfam" id="PF05970"/>
    </source>
</evidence>
<dbReference type="AlphaFoldDB" id="T1C0B9"/>
<dbReference type="GO" id="GO:0000723">
    <property type="term" value="P:telomere maintenance"/>
    <property type="evidence" value="ECO:0007669"/>
    <property type="project" value="InterPro"/>
</dbReference>
<feature type="non-terminal residue" evidence="3">
    <location>
        <position position="1"/>
    </location>
</feature>
<organism evidence="3">
    <name type="scientific">mine drainage metagenome</name>
    <dbReference type="NCBI Taxonomy" id="410659"/>
    <lineage>
        <taxon>unclassified sequences</taxon>
        <taxon>metagenomes</taxon>
        <taxon>ecological metagenomes</taxon>
    </lineage>
</organism>
<dbReference type="InterPro" id="IPR027417">
    <property type="entry name" value="P-loop_NTPase"/>
</dbReference>
<name>T1C0B9_9ZZZZ</name>
<feature type="domain" description="DNA helicase Pif1-like DEAD-box helicase" evidence="2">
    <location>
        <begin position="11"/>
        <end position="116"/>
    </location>
</feature>
<feature type="compositionally biased region" description="Pro residues" evidence="1">
    <location>
        <begin position="154"/>
        <end position="163"/>
    </location>
</feature>
<dbReference type="PANTHER" id="PTHR47642">
    <property type="entry name" value="ATP-DEPENDENT DNA HELICASE"/>
    <property type="match status" value="1"/>
</dbReference>
<dbReference type="EMBL" id="AUZZ01002845">
    <property type="protein sequence ID" value="EQD58719.1"/>
    <property type="molecule type" value="Genomic_DNA"/>
</dbReference>
<evidence type="ECO:0000256" key="1">
    <source>
        <dbReference type="SAM" id="MobiDB-lite"/>
    </source>
</evidence>
<dbReference type="InterPro" id="IPR051055">
    <property type="entry name" value="PIF1_helicase"/>
</dbReference>
<dbReference type="Pfam" id="PF05970">
    <property type="entry name" value="PIF1"/>
    <property type="match status" value="1"/>
</dbReference>
<reference evidence="3" key="2">
    <citation type="journal article" date="2014" name="ISME J.">
        <title>Microbial stratification in low pH oxic and suboxic macroscopic growths along an acid mine drainage.</title>
        <authorList>
            <person name="Mendez-Garcia C."/>
            <person name="Mesa V."/>
            <person name="Sprenger R.R."/>
            <person name="Richter M."/>
            <person name="Diez M.S."/>
            <person name="Solano J."/>
            <person name="Bargiela R."/>
            <person name="Golyshina O.V."/>
            <person name="Manteca A."/>
            <person name="Ramos J.L."/>
            <person name="Gallego J.R."/>
            <person name="Llorente I."/>
            <person name="Martins Dos Santos V.A."/>
            <person name="Jensen O.N."/>
            <person name="Pelaez A.I."/>
            <person name="Sanchez J."/>
            <person name="Ferrer M."/>
        </authorList>
    </citation>
    <scope>NUCLEOTIDE SEQUENCE</scope>
</reference>